<reference evidence="3 4" key="1">
    <citation type="submission" date="2018-06" db="EMBL/GenBank/DDBJ databases">
        <title>Genomic Encyclopedia of Archaeal and Bacterial Type Strains, Phase II (KMG-II): from individual species to whole genera.</title>
        <authorList>
            <person name="Goeker M."/>
        </authorList>
    </citation>
    <scope>NUCLEOTIDE SEQUENCE [LARGE SCALE GENOMIC DNA]</scope>
    <source>
        <strain evidence="3 4">DSM 14825</strain>
    </source>
</reference>
<feature type="domain" description="Integrase catalytic" evidence="2">
    <location>
        <begin position="105"/>
        <end position="279"/>
    </location>
</feature>
<comment type="similarity">
    <text evidence="1">Belongs to the transposase IS21/IS408/IS1162 family.</text>
</comment>
<dbReference type="EMBL" id="QLLR01000063">
    <property type="protein sequence ID" value="RAJ19752.1"/>
    <property type="molecule type" value="Genomic_DNA"/>
</dbReference>
<dbReference type="InterPro" id="IPR036397">
    <property type="entry name" value="RNaseH_sf"/>
</dbReference>
<dbReference type="Pfam" id="PF22483">
    <property type="entry name" value="Mu-transpos_C_2"/>
    <property type="match status" value="1"/>
</dbReference>
<sequence>MYYTVKTLLSEGKSIREIAKDLGMCRKTISRIKTALDSGKDRPDEQVRTKTLDGYKDLINDYFEDGLTALLIHRRLTTEKGLTVSYPSVARWVERLKKQEVYIPIHCDPGAESQVDFGYMGTFRNHGTPVKVWIFAMVLSYSRYTYYQLVTNQKISSFIECHYKAFEYFGGVPKTIKLDNLKAGVITPDFYEPLLQEQYAGFLAHYNSAPIACRVRRPQEKGKVESAIKYVKNNFLKNFRGTDYDKLICELKVWNEEICNQRVHGTTRKVPQLVFNEREKTALMELPARRYEIMDISARKVSRLAHISYRHNYYSVPAKYVGMQVRLESNGTLLKIYSNQSRIALHSISHAMGLYISLEEHKPEYKRFISRDECYQRMAALGPYAIEVFLQLEQKVPAYWGAMTRGILKLKTSYSEEVINLACKRALRFNALGYQQIKKICESGLYRQDESPENNISFTEGYGHDLSIYDQIIRNN</sequence>
<dbReference type="SUPFAM" id="SSF53098">
    <property type="entry name" value="Ribonuclease H-like"/>
    <property type="match status" value="1"/>
</dbReference>
<dbReference type="GO" id="GO:0003676">
    <property type="term" value="F:nucleic acid binding"/>
    <property type="evidence" value="ECO:0007669"/>
    <property type="project" value="InterPro"/>
</dbReference>
<organism evidence="3 4">
    <name type="scientific">Pedobacter cryoconitis</name>
    <dbReference type="NCBI Taxonomy" id="188932"/>
    <lineage>
        <taxon>Bacteria</taxon>
        <taxon>Pseudomonadati</taxon>
        <taxon>Bacteroidota</taxon>
        <taxon>Sphingobacteriia</taxon>
        <taxon>Sphingobacteriales</taxon>
        <taxon>Sphingobacteriaceae</taxon>
        <taxon>Pedobacter</taxon>
    </lineage>
</organism>
<evidence type="ECO:0000313" key="4">
    <source>
        <dbReference type="Proteomes" id="UP000249754"/>
    </source>
</evidence>
<dbReference type="InterPro" id="IPR012337">
    <property type="entry name" value="RNaseH-like_sf"/>
</dbReference>
<evidence type="ECO:0000259" key="2">
    <source>
        <dbReference type="PROSITE" id="PS50994"/>
    </source>
</evidence>
<proteinExistence type="inferred from homology"/>
<dbReference type="NCBIfam" id="NF033546">
    <property type="entry name" value="transpos_IS21"/>
    <property type="match status" value="1"/>
</dbReference>
<dbReference type="PANTHER" id="PTHR35004">
    <property type="entry name" value="TRANSPOSASE RV3428C-RELATED"/>
    <property type="match status" value="1"/>
</dbReference>
<name>A0A327RUP0_9SPHI</name>
<gene>
    <name evidence="3" type="ORF">LY11_05288</name>
</gene>
<dbReference type="GO" id="GO:0015074">
    <property type="term" value="P:DNA integration"/>
    <property type="evidence" value="ECO:0007669"/>
    <property type="project" value="InterPro"/>
</dbReference>
<dbReference type="Gene3D" id="3.30.420.10">
    <property type="entry name" value="Ribonuclease H-like superfamily/Ribonuclease H"/>
    <property type="match status" value="1"/>
</dbReference>
<comment type="caution">
    <text evidence="3">The sequence shown here is derived from an EMBL/GenBank/DDBJ whole genome shotgun (WGS) entry which is preliminary data.</text>
</comment>
<dbReference type="AlphaFoldDB" id="A0A327RUP0"/>
<dbReference type="RefSeq" id="WP_170132795.1">
    <property type="nucleotide sequence ID" value="NZ_QLLR01000063.1"/>
</dbReference>
<dbReference type="Gene3D" id="1.10.10.60">
    <property type="entry name" value="Homeodomain-like"/>
    <property type="match status" value="1"/>
</dbReference>
<dbReference type="PROSITE" id="PS50994">
    <property type="entry name" value="INTEGRASE"/>
    <property type="match status" value="1"/>
</dbReference>
<dbReference type="InterPro" id="IPR001584">
    <property type="entry name" value="Integrase_cat-core"/>
</dbReference>
<dbReference type="Proteomes" id="UP000249754">
    <property type="component" value="Unassembled WGS sequence"/>
</dbReference>
<evidence type="ECO:0000313" key="3">
    <source>
        <dbReference type="EMBL" id="RAJ19752.1"/>
    </source>
</evidence>
<protein>
    <submittedName>
        <fullName evidence="3">Transposase</fullName>
    </submittedName>
</protein>
<evidence type="ECO:0000256" key="1">
    <source>
        <dbReference type="ARBA" id="ARBA00009277"/>
    </source>
</evidence>
<dbReference type="Pfam" id="PF00665">
    <property type="entry name" value="rve"/>
    <property type="match status" value="1"/>
</dbReference>
<accession>A0A327RUP0</accession>
<dbReference type="InterPro" id="IPR054353">
    <property type="entry name" value="IstA-like_C"/>
</dbReference>